<keyword evidence="2 10" id="KW-0813">Transport</keyword>
<dbReference type="Pfam" id="PF07715">
    <property type="entry name" value="Plug"/>
    <property type="match status" value="1"/>
</dbReference>
<reference evidence="15 16" key="1">
    <citation type="submission" date="2012-01" db="EMBL/GenBank/DDBJ databases">
        <title>The Genome Sequence of Odoribacter laneus YIT 12061.</title>
        <authorList>
            <consortium name="The Broad Institute Genome Sequencing Platform"/>
            <person name="Earl A."/>
            <person name="Ward D."/>
            <person name="Feldgarden M."/>
            <person name="Gevers D."/>
            <person name="Morotomi M."/>
            <person name="Young S.K."/>
            <person name="Zeng Q."/>
            <person name="Gargeya S."/>
            <person name="Fitzgerald M."/>
            <person name="Haas B."/>
            <person name="Abouelleil A."/>
            <person name="Alvarado L."/>
            <person name="Arachchi H.M."/>
            <person name="Berlin A."/>
            <person name="Chapman S.B."/>
            <person name="Gearin G."/>
            <person name="Goldberg J."/>
            <person name="Griggs A."/>
            <person name="Gujja S."/>
            <person name="Hansen M."/>
            <person name="Heiman D."/>
            <person name="Howarth C."/>
            <person name="Larimer J."/>
            <person name="Lui A."/>
            <person name="MacDonald P.J.P."/>
            <person name="McCowen C."/>
            <person name="Montmayeur A."/>
            <person name="Murphy C."/>
            <person name="Neiman D."/>
            <person name="Pearson M."/>
            <person name="Priest M."/>
            <person name="Roberts A."/>
            <person name="Saif S."/>
            <person name="Shea T."/>
            <person name="Sisk P."/>
            <person name="Stolte C."/>
            <person name="Sykes S."/>
            <person name="Wortman J."/>
            <person name="Nusbaum C."/>
            <person name="Birren B."/>
        </authorList>
    </citation>
    <scope>NUCLEOTIDE SEQUENCE [LARGE SCALE GENOMIC DNA]</scope>
    <source>
        <strain evidence="15 16">YIT 12061</strain>
    </source>
</reference>
<dbReference type="GO" id="GO:0044718">
    <property type="term" value="P:siderophore transmembrane transport"/>
    <property type="evidence" value="ECO:0007669"/>
    <property type="project" value="TreeGrafter"/>
</dbReference>
<dbReference type="EMBL" id="ADMC01000033">
    <property type="protein sequence ID" value="EHP45293.1"/>
    <property type="molecule type" value="Genomic_DNA"/>
</dbReference>
<dbReference type="PATRIC" id="fig|742817.3.peg.3141"/>
<keyword evidence="7 10" id="KW-0472">Membrane</keyword>
<evidence type="ECO:0000256" key="9">
    <source>
        <dbReference type="ARBA" id="ARBA00023237"/>
    </source>
</evidence>
<dbReference type="Pfam" id="PF13715">
    <property type="entry name" value="CarbopepD_reg_2"/>
    <property type="match status" value="1"/>
</dbReference>
<comment type="caution">
    <text evidence="15">The sequence shown here is derived from an EMBL/GenBank/DDBJ whole genome shotgun (WGS) entry which is preliminary data.</text>
</comment>
<dbReference type="HOGENOM" id="CLU_310086_0_0_10"/>
<evidence type="ECO:0000256" key="8">
    <source>
        <dbReference type="ARBA" id="ARBA00023170"/>
    </source>
</evidence>
<dbReference type="GO" id="GO:0015344">
    <property type="term" value="F:siderophore uptake transmembrane transporter activity"/>
    <property type="evidence" value="ECO:0007669"/>
    <property type="project" value="TreeGrafter"/>
</dbReference>
<feature type="signal peptide" evidence="12">
    <location>
        <begin position="1"/>
        <end position="22"/>
    </location>
</feature>
<dbReference type="Gene3D" id="2.40.170.20">
    <property type="entry name" value="TonB-dependent receptor, beta-barrel domain"/>
    <property type="match status" value="1"/>
</dbReference>
<dbReference type="PROSITE" id="PS52016">
    <property type="entry name" value="TONB_DEPENDENT_REC_3"/>
    <property type="match status" value="1"/>
</dbReference>
<dbReference type="InterPro" id="IPR036942">
    <property type="entry name" value="Beta-barrel_TonB_sf"/>
</dbReference>
<evidence type="ECO:0000256" key="7">
    <source>
        <dbReference type="ARBA" id="ARBA00023136"/>
    </source>
</evidence>
<evidence type="ECO:0000256" key="2">
    <source>
        <dbReference type="ARBA" id="ARBA00022448"/>
    </source>
</evidence>
<dbReference type="SUPFAM" id="SSF56935">
    <property type="entry name" value="Porins"/>
    <property type="match status" value="1"/>
</dbReference>
<dbReference type="SUPFAM" id="SSF49464">
    <property type="entry name" value="Carboxypeptidase regulatory domain-like"/>
    <property type="match status" value="1"/>
</dbReference>
<keyword evidence="16" id="KW-1185">Reference proteome</keyword>
<feature type="chain" id="PRO_5003549026" description="TonB-dependent receptor" evidence="12">
    <location>
        <begin position="23"/>
        <end position="948"/>
    </location>
</feature>
<dbReference type="RefSeq" id="WP_009138077.1">
    <property type="nucleotide sequence ID" value="NZ_JH594598.1"/>
</dbReference>
<evidence type="ECO:0000256" key="5">
    <source>
        <dbReference type="ARBA" id="ARBA00022729"/>
    </source>
</evidence>
<sequence>MKNLIFCLCILCLMSFKGWAQKVEGYVYDAKTNEPLVGVNVIYQVKGETKGVASDVNGFYEVSVPAGGIELTFSFVGYTSQMLPLVVNPREVVKKDVYLKMEAHLLEDVVISAGRFEQKVSDLTVSMDVLKADAILRQDPSDITATLKTIPGVDINDKQPSIRGGSGWTYGVGARSLILVDGLSVLTPGSGEINWNTIPMENIAQVEVLKGASSVLYGSSALNGVIHIRTARPGLVPKTRVNAYLGIYGGPANSDYQWWDKGFWKEGKYQVEPFLRKNVFSGIRNPIYEGIDFSHARRIGNFDVSGGINIFSDEGYRQGDFNRRVRVGGNITYHQPGKNMVNYGASIHFLSNKYGDFFIWRSPNQAYRPSPFTNMGREGNQFQLAPFYNFTNPDRNISHKVRGRFFYRADNIIQTIEPPTLPDILSNMGTNVNELAGFISEVQNGDWTKYLKPLIGPALTGNWQGVVDGLVEEAGKLLPGIFPNATTADYCDLIAWGMNALKDPETGKMNNIPNEENLIPWLNNALNPVEPKVYTDKFYNYYLDYQFNKRWGNAQFTAGLTYEQMRTTSHTTGDHDSDNAAVFVQFDDKFFDRLNISLGVRGEYYRVDDHKREAETKIFGYKVPFQPVFRGGLSYKLADYSFIRASFGQGYRYPSLTEKYARKDIGGVGVYPSPDVKAEKGFNAELGFKQGYKFGGLQGFIDIAGFYTEYKNMIEFRFGLFDNGENAMLNSMNDVLKMIMAQNSLGIGAQFYNVSKARIYGTEISTTGVYAFHPNALLTYNLGYVFIQPEDADYKEKNAREANYTDPLQMKEKSNTSRYLKYRQKHTVKASFDFEWKRLSLGTNLQWKSKTLAVDYIMLDERVKENRELMDYVRGILFGTERDGYNMADYWREHNKNYFIMDVRAGVKVTQKVQFQFLVNNLLNKEYSVRPMAVAAPRTFVMKMGLSF</sequence>
<evidence type="ECO:0000256" key="11">
    <source>
        <dbReference type="RuleBase" id="RU003357"/>
    </source>
</evidence>
<evidence type="ECO:0000256" key="4">
    <source>
        <dbReference type="ARBA" id="ARBA00022692"/>
    </source>
</evidence>
<evidence type="ECO:0000259" key="14">
    <source>
        <dbReference type="Pfam" id="PF07715"/>
    </source>
</evidence>
<proteinExistence type="inferred from homology"/>
<evidence type="ECO:0000256" key="10">
    <source>
        <dbReference type="PROSITE-ProRule" id="PRU01360"/>
    </source>
</evidence>
<name>H1DKZ8_9BACT</name>
<keyword evidence="8" id="KW-0675">Receptor</keyword>
<keyword evidence="9 10" id="KW-0998">Cell outer membrane</keyword>
<gene>
    <name evidence="15" type="ORF">HMPREF9449_02934</name>
</gene>
<dbReference type="GeneID" id="98070457"/>
<keyword evidence="5 12" id="KW-0732">Signal</keyword>
<keyword evidence="4 10" id="KW-0812">Transmembrane</keyword>
<dbReference type="InterPro" id="IPR012910">
    <property type="entry name" value="Plug_dom"/>
</dbReference>
<evidence type="ECO:0000256" key="3">
    <source>
        <dbReference type="ARBA" id="ARBA00022452"/>
    </source>
</evidence>
<evidence type="ECO:0000259" key="13">
    <source>
        <dbReference type="Pfam" id="PF00593"/>
    </source>
</evidence>
<evidence type="ECO:0008006" key="17">
    <source>
        <dbReference type="Google" id="ProtNLM"/>
    </source>
</evidence>
<protein>
    <recommendedName>
        <fullName evidence="17">TonB-dependent receptor</fullName>
    </recommendedName>
</protein>
<dbReference type="GO" id="GO:0009279">
    <property type="term" value="C:cell outer membrane"/>
    <property type="evidence" value="ECO:0007669"/>
    <property type="project" value="UniProtKB-SubCell"/>
</dbReference>
<dbReference type="InterPro" id="IPR037066">
    <property type="entry name" value="Plug_dom_sf"/>
</dbReference>
<dbReference type="eggNOG" id="COG4771">
    <property type="taxonomic scope" value="Bacteria"/>
</dbReference>
<dbReference type="Pfam" id="PF00593">
    <property type="entry name" value="TonB_dep_Rec_b-barrel"/>
    <property type="match status" value="1"/>
</dbReference>
<evidence type="ECO:0000313" key="15">
    <source>
        <dbReference type="EMBL" id="EHP45293.1"/>
    </source>
</evidence>
<organism evidence="15 16">
    <name type="scientific">Odoribacter laneus YIT 12061</name>
    <dbReference type="NCBI Taxonomy" id="742817"/>
    <lineage>
        <taxon>Bacteria</taxon>
        <taxon>Pseudomonadati</taxon>
        <taxon>Bacteroidota</taxon>
        <taxon>Bacteroidia</taxon>
        <taxon>Bacteroidales</taxon>
        <taxon>Odoribacteraceae</taxon>
        <taxon>Odoribacter</taxon>
    </lineage>
</organism>
<evidence type="ECO:0000256" key="1">
    <source>
        <dbReference type="ARBA" id="ARBA00004571"/>
    </source>
</evidence>
<dbReference type="PANTHER" id="PTHR30069:SF29">
    <property type="entry name" value="HEMOGLOBIN AND HEMOGLOBIN-HAPTOGLOBIN-BINDING PROTEIN 1-RELATED"/>
    <property type="match status" value="1"/>
</dbReference>
<accession>H1DKZ8</accession>
<feature type="domain" description="TonB-dependent receptor-like beta-barrel" evidence="13">
    <location>
        <begin position="534"/>
        <end position="922"/>
    </location>
</feature>
<dbReference type="InterPro" id="IPR039426">
    <property type="entry name" value="TonB-dep_rcpt-like"/>
</dbReference>
<comment type="similarity">
    <text evidence="10 11">Belongs to the TonB-dependent receptor family.</text>
</comment>
<dbReference type="Proteomes" id="UP000004892">
    <property type="component" value="Unassembled WGS sequence"/>
</dbReference>
<dbReference type="PANTHER" id="PTHR30069">
    <property type="entry name" value="TONB-DEPENDENT OUTER MEMBRANE RECEPTOR"/>
    <property type="match status" value="1"/>
</dbReference>
<dbReference type="Gene3D" id="2.60.40.1120">
    <property type="entry name" value="Carboxypeptidase-like, regulatory domain"/>
    <property type="match status" value="1"/>
</dbReference>
<comment type="subcellular location">
    <subcellularLocation>
        <location evidence="1 10">Cell outer membrane</location>
        <topology evidence="1 10">Multi-pass membrane protein</topology>
    </subcellularLocation>
</comment>
<feature type="domain" description="TonB-dependent receptor plug" evidence="14">
    <location>
        <begin position="120"/>
        <end position="225"/>
    </location>
</feature>
<keyword evidence="6 11" id="KW-0798">TonB box</keyword>
<keyword evidence="3 10" id="KW-1134">Transmembrane beta strand</keyword>
<dbReference type="STRING" id="742817.HMPREF9449_02934"/>
<evidence type="ECO:0000256" key="6">
    <source>
        <dbReference type="ARBA" id="ARBA00023077"/>
    </source>
</evidence>
<evidence type="ECO:0000256" key="12">
    <source>
        <dbReference type="SAM" id="SignalP"/>
    </source>
</evidence>
<dbReference type="AlphaFoldDB" id="H1DKZ8"/>
<dbReference type="Gene3D" id="2.170.130.10">
    <property type="entry name" value="TonB-dependent receptor, plug domain"/>
    <property type="match status" value="1"/>
</dbReference>
<dbReference type="InterPro" id="IPR000531">
    <property type="entry name" value="Beta-barrel_TonB"/>
</dbReference>
<evidence type="ECO:0000313" key="16">
    <source>
        <dbReference type="Proteomes" id="UP000004892"/>
    </source>
</evidence>
<dbReference type="InterPro" id="IPR008969">
    <property type="entry name" value="CarboxyPept-like_regulatory"/>
</dbReference>